<evidence type="ECO:0000313" key="2">
    <source>
        <dbReference type="Proteomes" id="UP001482620"/>
    </source>
</evidence>
<name>A0ABV0SV66_9TELE</name>
<dbReference type="EMBL" id="JAHRIQ010006324">
    <property type="protein sequence ID" value="MEQ2223237.1"/>
    <property type="molecule type" value="Genomic_DNA"/>
</dbReference>
<feature type="non-terminal residue" evidence="1">
    <location>
        <position position="1"/>
    </location>
</feature>
<accession>A0ABV0SV66</accession>
<reference evidence="1 2" key="1">
    <citation type="submission" date="2021-06" db="EMBL/GenBank/DDBJ databases">
        <authorList>
            <person name="Palmer J.M."/>
        </authorList>
    </citation>
    <scope>NUCLEOTIDE SEQUENCE [LARGE SCALE GENOMIC DNA]</scope>
    <source>
        <strain evidence="2">if_2019</strain>
        <tissue evidence="1">Muscle</tissue>
    </source>
</reference>
<protein>
    <submittedName>
        <fullName evidence="1">Uncharacterized protein</fullName>
    </submittedName>
</protein>
<gene>
    <name evidence="1" type="ORF">ILYODFUR_034672</name>
</gene>
<proteinExistence type="predicted"/>
<sequence length="86" mass="9895">FPACDLLTYVANLTYDSALSEALKCKCLRWGQRAPLASCHAYRHRSGNFRVFLNVSQVGLAYCRQSLFFVDVLFRLEPSNTHFFGW</sequence>
<organism evidence="1 2">
    <name type="scientific">Ilyodon furcidens</name>
    <name type="common">goldbreast splitfin</name>
    <dbReference type="NCBI Taxonomy" id="33524"/>
    <lineage>
        <taxon>Eukaryota</taxon>
        <taxon>Metazoa</taxon>
        <taxon>Chordata</taxon>
        <taxon>Craniata</taxon>
        <taxon>Vertebrata</taxon>
        <taxon>Euteleostomi</taxon>
        <taxon>Actinopterygii</taxon>
        <taxon>Neopterygii</taxon>
        <taxon>Teleostei</taxon>
        <taxon>Neoteleostei</taxon>
        <taxon>Acanthomorphata</taxon>
        <taxon>Ovalentaria</taxon>
        <taxon>Atherinomorphae</taxon>
        <taxon>Cyprinodontiformes</taxon>
        <taxon>Goodeidae</taxon>
        <taxon>Ilyodon</taxon>
    </lineage>
</organism>
<dbReference type="Proteomes" id="UP001482620">
    <property type="component" value="Unassembled WGS sequence"/>
</dbReference>
<keyword evidence="2" id="KW-1185">Reference proteome</keyword>
<evidence type="ECO:0000313" key="1">
    <source>
        <dbReference type="EMBL" id="MEQ2223237.1"/>
    </source>
</evidence>
<comment type="caution">
    <text evidence="1">The sequence shown here is derived from an EMBL/GenBank/DDBJ whole genome shotgun (WGS) entry which is preliminary data.</text>
</comment>